<evidence type="ECO:0000313" key="3">
    <source>
        <dbReference type="Proteomes" id="UP000030651"/>
    </source>
</evidence>
<dbReference type="InParanoid" id="W3XPG6"/>
<keyword evidence="1" id="KW-0812">Transmembrane</keyword>
<name>W3XPG6_PESFW</name>
<sequence>MYIRSNTLRSGLRATRPSAIALHPVRLGGVRGIRTEQAHDSGEGRGASTFPKNLPGFVAGALAIAAGFYLVYETPEKANKLPHTENSTLEQIKRK</sequence>
<reference evidence="3" key="1">
    <citation type="journal article" date="2015" name="BMC Genomics">
        <title>Genomic and transcriptomic analysis of the endophytic fungus Pestalotiopsis fici reveals its lifestyle and high potential for synthesis of natural products.</title>
        <authorList>
            <person name="Wang X."/>
            <person name="Zhang X."/>
            <person name="Liu L."/>
            <person name="Xiang M."/>
            <person name="Wang W."/>
            <person name="Sun X."/>
            <person name="Che Y."/>
            <person name="Guo L."/>
            <person name="Liu G."/>
            <person name="Guo L."/>
            <person name="Wang C."/>
            <person name="Yin W.B."/>
            <person name="Stadler M."/>
            <person name="Zhang X."/>
            <person name="Liu X."/>
        </authorList>
    </citation>
    <scope>NUCLEOTIDE SEQUENCE [LARGE SCALE GENOMIC DNA]</scope>
    <source>
        <strain evidence="3">W106-1 / CGMCC3.15140</strain>
    </source>
</reference>
<feature type="transmembrane region" description="Helical" evidence="1">
    <location>
        <begin position="54"/>
        <end position="72"/>
    </location>
</feature>
<dbReference type="OrthoDB" id="4717249at2759"/>
<keyword evidence="3" id="KW-1185">Reference proteome</keyword>
<keyword evidence="1" id="KW-0472">Membrane</keyword>
<keyword evidence="1" id="KW-1133">Transmembrane helix</keyword>
<organism evidence="2 3">
    <name type="scientific">Pestalotiopsis fici (strain W106-1 / CGMCC3.15140)</name>
    <dbReference type="NCBI Taxonomy" id="1229662"/>
    <lineage>
        <taxon>Eukaryota</taxon>
        <taxon>Fungi</taxon>
        <taxon>Dikarya</taxon>
        <taxon>Ascomycota</taxon>
        <taxon>Pezizomycotina</taxon>
        <taxon>Sordariomycetes</taxon>
        <taxon>Xylariomycetidae</taxon>
        <taxon>Amphisphaeriales</taxon>
        <taxon>Sporocadaceae</taxon>
        <taxon>Pestalotiopsis</taxon>
    </lineage>
</organism>
<protein>
    <submittedName>
        <fullName evidence="2">Uncharacterized protein</fullName>
    </submittedName>
</protein>
<dbReference type="HOGENOM" id="CLU_2373476_0_0_1"/>
<gene>
    <name evidence="2" type="ORF">PFICI_01692</name>
</gene>
<evidence type="ECO:0000256" key="1">
    <source>
        <dbReference type="SAM" id="Phobius"/>
    </source>
</evidence>
<dbReference type="AlphaFoldDB" id="W3XPG6"/>
<dbReference type="RefSeq" id="XP_007828464.1">
    <property type="nucleotide sequence ID" value="XM_007830273.1"/>
</dbReference>
<dbReference type="GeneID" id="19266705"/>
<dbReference type="Proteomes" id="UP000030651">
    <property type="component" value="Unassembled WGS sequence"/>
</dbReference>
<proteinExistence type="predicted"/>
<dbReference type="EMBL" id="KI912109">
    <property type="protein sequence ID" value="ETS87864.1"/>
    <property type="molecule type" value="Genomic_DNA"/>
</dbReference>
<dbReference type="KEGG" id="pfy:PFICI_01692"/>
<evidence type="ECO:0000313" key="2">
    <source>
        <dbReference type="EMBL" id="ETS87864.1"/>
    </source>
</evidence>
<accession>W3XPG6</accession>